<feature type="domain" description="CN hydrolase" evidence="2">
    <location>
        <begin position="5"/>
        <end position="238"/>
    </location>
</feature>
<dbReference type="SUPFAM" id="SSF56317">
    <property type="entry name" value="Carbon-nitrogen hydrolase"/>
    <property type="match status" value="1"/>
</dbReference>
<evidence type="ECO:0000256" key="1">
    <source>
        <dbReference type="ARBA" id="ARBA00022801"/>
    </source>
</evidence>
<comment type="caution">
    <text evidence="3">The sequence shown here is derived from an EMBL/GenBank/DDBJ whole genome shotgun (WGS) entry which is preliminary data.</text>
</comment>
<proteinExistence type="predicted"/>
<dbReference type="InterPro" id="IPR003010">
    <property type="entry name" value="C-N_Hydrolase"/>
</dbReference>
<dbReference type="AlphaFoldDB" id="A0A5J4SKI7"/>
<dbReference type="PANTHER" id="PTHR47799">
    <property type="entry name" value="OMEGA-AMIDASE YAFV"/>
    <property type="match status" value="1"/>
</dbReference>
<reference evidence="3" key="1">
    <citation type="submission" date="2019-03" db="EMBL/GenBank/DDBJ databases">
        <title>Single cell metagenomics reveals metabolic interactions within the superorganism composed of flagellate Streblomastix strix and complex community of Bacteroidetes bacteria on its surface.</title>
        <authorList>
            <person name="Treitli S.C."/>
            <person name="Kolisko M."/>
            <person name="Husnik F."/>
            <person name="Keeling P."/>
            <person name="Hampl V."/>
        </authorList>
    </citation>
    <scope>NUCLEOTIDE SEQUENCE</scope>
    <source>
        <strain evidence="3">STM</strain>
    </source>
</reference>
<dbReference type="PROSITE" id="PS50263">
    <property type="entry name" value="CN_HYDROLASE"/>
    <property type="match status" value="1"/>
</dbReference>
<dbReference type="GO" id="GO:0050152">
    <property type="term" value="F:omega-amidase activity"/>
    <property type="evidence" value="ECO:0007669"/>
    <property type="project" value="UniProtKB-EC"/>
</dbReference>
<evidence type="ECO:0000313" key="3">
    <source>
        <dbReference type="EMBL" id="KAA6346448.1"/>
    </source>
</evidence>
<dbReference type="InterPro" id="IPR052737">
    <property type="entry name" value="Omega-amidase_YafV"/>
</dbReference>
<dbReference type="EMBL" id="SNRY01000130">
    <property type="protein sequence ID" value="KAA6346448.1"/>
    <property type="molecule type" value="Genomic_DNA"/>
</dbReference>
<dbReference type="FunFam" id="3.60.110.10:FF:000004">
    <property type="entry name" value="Carbon-nitrogen hydrolase"/>
    <property type="match status" value="1"/>
</dbReference>
<dbReference type="InterPro" id="IPR036526">
    <property type="entry name" value="C-N_Hydrolase_sf"/>
</dbReference>
<dbReference type="Pfam" id="PF00795">
    <property type="entry name" value="CN_hydrolase"/>
    <property type="match status" value="1"/>
</dbReference>
<name>A0A5J4SKI7_9ZZZZ</name>
<accession>A0A5J4SKI7</accession>
<dbReference type="EC" id="3.5.1.3" evidence="3"/>
<sequence length="260" mass="30000">MENLLRTSVVQTDIVWEDKQANLRYLHEKLEQLSGTTDLVVLPEMFSTGFSMESRLLAEPISGNTMTTLKKQASCHQFAIAGSYIAVENNTYYNRGFFLTPEGDAFFYDKHHLFRPGKEYEHFSTGNRKVIIPYRNWNICLLICYDLRFPVWSRNVNNEYDLLIYVANWPSSRRQVWDTLLQARAIENLSYVCGVNRTGNDRNILYYNGGSAIYSPQGEKLTAIPNGKEAIETISLDLASLQLFRERFSVWKDADSFTLT</sequence>
<organism evidence="3">
    <name type="scientific">termite gut metagenome</name>
    <dbReference type="NCBI Taxonomy" id="433724"/>
    <lineage>
        <taxon>unclassified sequences</taxon>
        <taxon>metagenomes</taxon>
        <taxon>organismal metagenomes</taxon>
    </lineage>
</organism>
<dbReference type="Gene3D" id="3.60.110.10">
    <property type="entry name" value="Carbon-nitrogen hydrolase"/>
    <property type="match status" value="1"/>
</dbReference>
<keyword evidence="1 3" id="KW-0378">Hydrolase</keyword>
<dbReference type="GO" id="GO:0106008">
    <property type="term" value="F:2-oxoglutaramate amidase activity"/>
    <property type="evidence" value="ECO:0007669"/>
    <property type="project" value="TreeGrafter"/>
</dbReference>
<protein>
    <submittedName>
        <fullName evidence="3">Omega-amidase</fullName>
        <ecNumber evidence="3">3.5.1.3</ecNumber>
    </submittedName>
</protein>
<dbReference type="PANTHER" id="PTHR47799:SF1">
    <property type="entry name" value="OMEGA-AMIDASE YAFV"/>
    <property type="match status" value="1"/>
</dbReference>
<gene>
    <name evidence="3" type="ORF">EZS27_006028</name>
</gene>
<dbReference type="CDD" id="cd07575">
    <property type="entry name" value="Xc-1258_like"/>
    <property type="match status" value="1"/>
</dbReference>
<evidence type="ECO:0000259" key="2">
    <source>
        <dbReference type="PROSITE" id="PS50263"/>
    </source>
</evidence>
<dbReference type="NCBIfam" id="NF007757">
    <property type="entry name" value="PRK10438.1"/>
    <property type="match status" value="1"/>
</dbReference>